<keyword evidence="4 8" id="KW-0808">Transferase</keyword>
<dbReference type="Proteomes" id="UP000327000">
    <property type="component" value="Unassembled WGS sequence"/>
</dbReference>
<reference evidence="8 9" key="1">
    <citation type="journal article" date="2019" name="Microb. Cell Fact.">
        <title>Exploring novel herbicidin analogues by transcriptional regulator overexpression and MS/MS molecular networking.</title>
        <authorList>
            <person name="Shi Y."/>
            <person name="Gu R."/>
            <person name="Li Y."/>
            <person name="Wang X."/>
            <person name="Ren W."/>
            <person name="Li X."/>
            <person name="Wang L."/>
            <person name="Xie Y."/>
            <person name="Hong B."/>
        </authorList>
    </citation>
    <scope>NUCLEOTIDE SEQUENCE [LARGE SCALE GENOMIC DNA]</scope>
    <source>
        <strain evidence="8 9">US-43</strain>
    </source>
</reference>
<dbReference type="InterPro" id="IPR007213">
    <property type="entry name" value="Ppm1/Ppm2/Tcmp"/>
</dbReference>
<dbReference type="InterPro" id="IPR011610">
    <property type="entry name" value="SAM_mthyl_Trfase_ML2640-like"/>
</dbReference>
<dbReference type="PANTHER" id="PTHR43619:SF2">
    <property type="entry name" value="S-ADENOSYL-L-METHIONINE-DEPENDENT METHYLTRANSFERASES SUPERFAMILY PROTEIN"/>
    <property type="match status" value="1"/>
</dbReference>
<keyword evidence="5 6" id="KW-0949">S-adenosyl-L-methionine</keyword>
<comment type="caution">
    <text evidence="8">The sequence shown here is derived from an EMBL/GenBank/DDBJ whole genome shotgun (WGS) entry which is preliminary data.</text>
</comment>
<organism evidence="8 9">
    <name type="scientific">Streptomyces mobaraensis</name>
    <name type="common">Streptoverticillium mobaraense</name>
    <dbReference type="NCBI Taxonomy" id="35621"/>
    <lineage>
        <taxon>Bacteria</taxon>
        <taxon>Bacillati</taxon>
        <taxon>Actinomycetota</taxon>
        <taxon>Actinomycetes</taxon>
        <taxon>Kitasatosporales</taxon>
        <taxon>Streptomycetaceae</taxon>
        <taxon>Streptomyces</taxon>
    </lineage>
</organism>
<evidence type="ECO:0000313" key="8">
    <source>
        <dbReference type="EMBL" id="KAB7846202.1"/>
    </source>
</evidence>
<evidence type="ECO:0000256" key="3">
    <source>
        <dbReference type="ARBA" id="ARBA00022603"/>
    </source>
</evidence>
<dbReference type="EC" id="2.1.1.-" evidence="6"/>
<dbReference type="PANTHER" id="PTHR43619">
    <property type="entry name" value="S-ADENOSYL-L-METHIONINE-DEPENDENT METHYLTRANSFERASE YKTD-RELATED"/>
    <property type="match status" value="1"/>
</dbReference>
<dbReference type="RefSeq" id="WP_152263584.1">
    <property type="nucleotide sequence ID" value="NZ_VOKX01000023.1"/>
</dbReference>
<dbReference type="SUPFAM" id="SSF53335">
    <property type="entry name" value="S-adenosyl-L-methionine-dependent methyltransferases"/>
    <property type="match status" value="1"/>
</dbReference>
<evidence type="ECO:0000256" key="6">
    <source>
        <dbReference type="RuleBase" id="RU362030"/>
    </source>
</evidence>
<proteinExistence type="inferred from homology"/>
<dbReference type="Pfam" id="PF04072">
    <property type="entry name" value="LCM"/>
    <property type="match status" value="1"/>
</dbReference>
<dbReference type="GO" id="GO:0032259">
    <property type="term" value="P:methylation"/>
    <property type="evidence" value="ECO:0007669"/>
    <property type="project" value="UniProtKB-KW"/>
</dbReference>
<name>A0A5N5W8R6_STRMB</name>
<evidence type="ECO:0000256" key="1">
    <source>
        <dbReference type="ARBA" id="ARBA00003907"/>
    </source>
</evidence>
<keyword evidence="3 6" id="KW-0489">Methyltransferase</keyword>
<dbReference type="EMBL" id="VOKX01000023">
    <property type="protein sequence ID" value="KAB7846202.1"/>
    <property type="molecule type" value="Genomic_DNA"/>
</dbReference>
<dbReference type="GO" id="GO:0008168">
    <property type="term" value="F:methyltransferase activity"/>
    <property type="evidence" value="ECO:0007669"/>
    <property type="project" value="UniProtKB-UniRule"/>
</dbReference>
<comment type="function">
    <text evidence="1 6">Exhibits S-adenosyl-L-methionine-dependent methyltransferase activity.</text>
</comment>
<dbReference type="OrthoDB" id="9806164at2"/>
<sequence>MNDSTAARLDASADRRDPVAATPTEHLDPVADTARMTAALRARESERPDRLFDDPFAAALAGDTGRRLADQAGMVEAIPVRTRHFDDLLLTVTGAAPATPAATAAPRQLVLLAAGMDSRAYRLPLPTTVLYEVDRPDLLRLKESLLGDAVPRCARRVPVGADLAADWAERLTAAGFRPDEPTCWLVEGLTQYLEERDVLRLLDRITELSAPGSHLLADFVAGSLFHEPAVRPMLSLLERSGAGWRYGTDEPEPLFTERGWRPETVTYAAVGAALGRWPEAGPRGGELVHAVR</sequence>
<dbReference type="NCBIfam" id="TIGR00027">
    <property type="entry name" value="mthyl_TIGR00027"/>
    <property type="match status" value="1"/>
</dbReference>
<gene>
    <name evidence="8" type="ORF">FRZ00_13035</name>
</gene>
<evidence type="ECO:0000256" key="4">
    <source>
        <dbReference type="ARBA" id="ARBA00022679"/>
    </source>
</evidence>
<dbReference type="InterPro" id="IPR029063">
    <property type="entry name" value="SAM-dependent_MTases_sf"/>
</dbReference>
<feature type="compositionally biased region" description="Low complexity" evidence="7">
    <location>
        <begin position="1"/>
        <end position="10"/>
    </location>
</feature>
<evidence type="ECO:0000256" key="2">
    <source>
        <dbReference type="ARBA" id="ARBA00008138"/>
    </source>
</evidence>
<evidence type="ECO:0000256" key="7">
    <source>
        <dbReference type="SAM" id="MobiDB-lite"/>
    </source>
</evidence>
<accession>A0A5N5W8R6</accession>
<evidence type="ECO:0000256" key="5">
    <source>
        <dbReference type="ARBA" id="ARBA00022691"/>
    </source>
</evidence>
<comment type="similarity">
    <text evidence="2 6">Belongs to the UPF0677 family.</text>
</comment>
<keyword evidence="9" id="KW-1185">Reference proteome</keyword>
<dbReference type="Gene3D" id="3.40.50.150">
    <property type="entry name" value="Vaccinia Virus protein VP39"/>
    <property type="match status" value="1"/>
</dbReference>
<evidence type="ECO:0000313" key="9">
    <source>
        <dbReference type="Proteomes" id="UP000327000"/>
    </source>
</evidence>
<dbReference type="AlphaFoldDB" id="A0A5N5W8R6"/>
<protein>
    <recommendedName>
        <fullName evidence="6">S-adenosyl-L-methionine-dependent methyltransferase</fullName>
        <ecNumber evidence="6">2.1.1.-</ecNumber>
    </recommendedName>
</protein>
<feature type="region of interest" description="Disordered" evidence="7">
    <location>
        <begin position="1"/>
        <end position="32"/>
    </location>
</feature>